<feature type="transmembrane region" description="Helical" evidence="7">
    <location>
        <begin position="268"/>
        <end position="287"/>
    </location>
</feature>
<dbReference type="SUPFAM" id="SSF103481">
    <property type="entry name" value="Multidrug resistance efflux transporter EmrE"/>
    <property type="match status" value="2"/>
</dbReference>
<name>A0AA88UQL4_9ASTE</name>
<feature type="transmembrane region" description="Helical" evidence="7">
    <location>
        <begin position="37"/>
        <end position="58"/>
    </location>
</feature>
<evidence type="ECO:0000256" key="3">
    <source>
        <dbReference type="ARBA" id="ARBA00022692"/>
    </source>
</evidence>
<feature type="transmembrane region" description="Helical" evidence="7">
    <location>
        <begin position="130"/>
        <end position="152"/>
    </location>
</feature>
<keyword evidence="4 7" id="KW-1133">Transmembrane helix</keyword>
<evidence type="ECO:0000256" key="1">
    <source>
        <dbReference type="ARBA" id="ARBA00004141"/>
    </source>
</evidence>
<feature type="transmembrane region" description="Helical" evidence="7">
    <location>
        <begin position="368"/>
        <end position="388"/>
    </location>
</feature>
<dbReference type="InterPro" id="IPR000620">
    <property type="entry name" value="EamA_dom"/>
</dbReference>
<protein>
    <recommendedName>
        <fullName evidence="8">EamA domain-containing protein</fullName>
    </recommendedName>
</protein>
<feature type="transmembrane region" description="Helical" evidence="7">
    <location>
        <begin position="172"/>
        <end position="197"/>
    </location>
</feature>
<feature type="compositionally biased region" description="Basic and acidic residues" evidence="6">
    <location>
        <begin position="668"/>
        <end position="681"/>
    </location>
</feature>
<proteinExistence type="inferred from homology"/>
<accession>A0AA88UQL4</accession>
<comment type="caution">
    <text evidence="9">The sequence shown here is derived from an EMBL/GenBank/DDBJ whole genome shotgun (WGS) entry which is preliminary data.</text>
</comment>
<reference evidence="9" key="1">
    <citation type="submission" date="2022-12" db="EMBL/GenBank/DDBJ databases">
        <title>Draft genome assemblies for two species of Escallonia (Escalloniales).</title>
        <authorList>
            <person name="Chanderbali A."/>
            <person name="Dervinis C."/>
            <person name="Anghel I."/>
            <person name="Soltis D."/>
            <person name="Soltis P."/>
            <person name="Zapata F."/>
        </authorList>
    </citation>
    <scope>NUCLEOTIDE SEQUENCE</scope>
    <source>
        <strain evidence="9">UCBG92.1500</strain>
        <tissue evidence="9">Leaf</tissue>
    </source>
</reference>
<feature type="transmembrane region" description="Helical" evidence="7">
    <location>
        <begin position="204"/>
        <end position="225"/>
    </location>
</feature>
<evidence type="ECO:0000256" key="7">
    <source>
        <dbReference type="SAM" id="Phobius"/>
    </source>
</evidence>
<dbReference type="InterPro" id="IPR037185">
    <property type="entry name" value="EmrE-like"/>
</dbReference>
<dbReference type="Proteomes" id="UP001187471">
    <property type="component" value="Unassembled WGS sequence"/>
</dbReference>
<feature type="transmembrane region" description="Helical" evidence="7">
    <location>
        <begin position="240"/>
        <end position="261"/>
    </location>
</feature>
<feature type="transmembrane region" description="Helical" evidence="7">
    <location>
        <begin position="436"/>
        <end position="457"/>
    </location>
</feature>
<feature type="transmembrane region" description="Helical" evidence="7">
    <location>
        <begin position="98"/>
        <end position="118"/>
    </location>
</feature>
<keyword evidence="3 7" id="KW-0812">Transmembrane</keyword>
<keyword evidence="10" id="KW-1185">Reference proteome</keyword>
<evidence type="ECO:0000313" key="10">
    <source>
        <dbReference type="Proteomes" id="UP001187471"/>
    </source>
</evidence>
<dbReference type="GO" id="GO:0022857">
    <property type="term" value="F:transmembrane transporter activity"/>
    <property type="evidence" value="ECO:0007669"/>
    <property type="project" value="InterPro"/>
</dbReference>
<keyword evidence="5 7" id="KW-0472">Membrane</keyword>
<feature type="transmembrane region" description="Helical" evidence="7">
    <location>
        <begin position="582"/>
        <end position="599"/>
    </location>
</feature>
<evidence type="ECO:0000256" key="5">
    <source>
        <dbReference type="ARBA" id="ARBA00023136"/>
    </source>
</evidence>
<comment type="similarity">
    <text evidence="2">Belongs to the drug/metabolite transporter (DMT) superfamily. Plant drug/metabolite exporter (P-DME) (TC 2.A.7.4) family.</text>
</comment>
<dbReference type="AlphaFoldDB" id="A0AA88UQL4"/>
<evidence type="ECO:0000313" key="9">
    <source>
        <dbReference type="EMBL" id="KAK2994500.1"/>
    </source>
</evidence>
<evidence type="ECO:0000256" key="4">
    <source>
        <dbReference type="ARBA" id="ARBA00022989"/>
    </source>
</evidence>
<evidence type="ECO:0000259" key="8">
    <source>
        <dbReference type="Pfam" id="PF00892"/>
    </source>
</evidence>
<feature type="transmembrane region" description="Helical" evidence="7">
    <location>
        <begin position="518"/>
        <end position="538"/>
    </location>
</feature>
<comment type="subcellular location">
    <subcellularLocation>
        <location evidence="1">Membrane</location>
        <topology evidence="1">Multi-pass membrane protein</topology>
    </subcellularLocation>
</comment>
<feature type="transmembrane region" description="Helical" evidence="7">
    <location>
        <begin position="333"/>
        <end position="356"/>
    </location>
</feature>
<feature type="transmembrane region" description="Helical" evidence="7">
    <location>
        <begin position="642"/>
        <end position="662"/>
    </location>
</feature>
<dbReference type="GO" id="GO:0016020">
    <property type="term" value="C:membrane"/>
    <property type="evidence" value="ECO:0007669"/>
    <property type="project" value="UniProtKB-SubCell"/>
</dbReference>
<feature type="domain" description="EamA" evidence="8">
    <location>
        <begin position="176"/>
        <end position="311"/>
    </location>
</feature>
<evidence type="ECO:0000256" key="2">
    <source>
        <dbReference type="ARBA" id="ARBA00007635"/>
    </source>
</evidence>
<dbReference type="PANTHER" id="PTHR31218">
    <property type="entry name" value="WAT1-RELATED PROTEIN"/>
    <property type="match status" value="1"/>
</dbReference>
<feature type="transmembrane region" description="Helical" evidence="7">
    <location>
        <begin position="70"/>
        <end position="92"/>
    </location>
</feature>
<feature type="transmembrane region" description="Helical" evidence="7">
    <location>
        <begin position="293"/>
        <end position="312"/>
    </location>
</feature>
<organism evidence="9 10">
    <name type="scientific">Escallonia rubra</name>
    <dbReference type="NCBI Taxonomy" id="112253"/>
    <lineage>
        <taxon>Eukaryota</taxon>
        <taxon>Viridiplantae</taxon>
        <taxon>Streptophyta</taxon>
        <taxon>Embryophyta</taxon>
        <taxon>Tracheophyta</taxon>
        <taxon>Spermatophyta</taxon>
        <taxon>Magnoliopsida</taxon>
        <taxon>eudicotyledons</taxon>
        <taxon>Gunneridae</taxon>
        <taxon>Pentapetalae</taxon>
        <taxon>asterids</taxon>
        <taxon>campanulids</taxon>
        <taxon>Escalloniales</taxon>
        <taxon>Escalloniaceae</taxon>
        <taxon>Escallonia</taxon>
    </lineage>
</organism>
<feature type="transmembrane region" description="Helical" evidence="7">
    <location>
        <begin position="409"/>
        <end position="430"/>
    </location>
</feature>
<sequence length="690" mass="75820">MGTKTALPFAGMVVVQFAQVGLMVVSKKAMASGMTNFTFVFYSNALAALILLPLSFLIHRSNRPPLTFPVLCGFLLLGFLGFLVQIFGFAGIKYASASLASAMLNLIPGFTFILAVIFRMEKLDFKSSSTLAKSIGTVVLVLGAFIVALYKGPALLAIPNFPHHLLIQPSDWVIGGLFLAIDCAFASMFIIIQVLVLKKYPAEVTVMFFYCFVVAILSATVSFIVERDPSAWSLQPNMRWMALLYSGVFGSAFQVTIGAWCVRRKGPLFVAMFHPLGIVIATFWGVIFLGDGFYLGSLVGSIVIVVGFYSVMWGKFKEGKMVELDVMEVRGMLLGEVMPCMAMVIMEACTIGLTILASTVMARGVSPFVFVVYTNALASLILFPYSFMYHRDKYEFLLFVNSFKDDLHVRLVSLSALMLESIAQNLAFVGLSYSSPIVACGMGNLLPSFSFILAILLRTTKIDWRSSSSQAKLIGTLVSITGAISLTLYKGPVIKYAPSHQFRLEPRLFVFSSTHEHWILGAILFAAASLTLSIWNIIQVGTIKHYPEVMPALSLYSSVGTIQSALLSVLFERNHSAWRLELNMELFIIVSTAIFGSVIRSRIHVWCTSMKGPFYVPSFKPLGIPIASTCGCLFFADSFHYGSIMGACITGIGYYTVMWGQIREDETSKSGRDVEAPEKKVPLLQEATEV</sequence>
<feature type="transmembrane region" description="Helical" evidence="7">
    <location>
        <begin position="550"/>
        <end position="570"/>
    </location>
</feature>
<dbReference type="InterPro" id="IPR030184">
    <property type="entry name" value="WAT1-related"/>
</dbReference>
<gene>
    <name evidence="9" type="ORF">RJ640_029459</name>
</gene>
<evidence type="ECO:0000256" key="6">
    <source>
        <dbReference type="SAM" id="MobiDB-lite"/>
    </source>
</evidence>
<dbReference type="Pfam" id="PF00892">
    <property type="entry name" value="EamA"/>
    <property type="match status" value="2"/>
</dbReference>
<feature type="region of interest" description="Disordered" evidence="6">
    <location>
        <begin position="668"/>
        <end position="690"/>
    </location>
</feature>
<feature type="domain" description="EamA" evidence="8">
    <location>
        <begin position="21"/>
        <end position="147"/>
    </location>
</feature>
<feature type="transmembrane region" description="Helical" evidence="7">
    <location>
        <begin position="7"/>
        <end position="25"/>
    </location>
</feature>
<dbReference type="EMBL" id="JAVXUO010000199">
    <property type="protein sequence ID" value="KAK2994500.1"/>
    <property type="molecule type" value="Genomic_DNA"/>
</dbReference>